<gene>
    <name evidence="1" type="ORF">MARGE09_P0447</name>
</gene>
<dbReference type="EMBL" id="AP023086">
    <property type="protein sequence ID" value="BCD96248.1"/>
    <property type="molecule type" value="Genomic_DNA"/>
</dbReference>
<dbReference type="AlphaFoldDB" id="A0AAN1WEQ7"/>
<keyword evidence="2" id="KW-1185">Reference proteome</keyword>
<evidence type="ECO:0000313" key="2">
    <source>
        <dbReference type="Proteomes" id="UP001320119"/>
    </source>
</evidence>
<reference evidence="1 2" key="1">
    <citation type="journal article" date="2022" name="IScience">
        <title>An ultrasensitive nanofiber-based assay for enzymatic hydrolysis and deep-sea microbial degradation of cellulose.</title>
        <authorList>
            <person name="Tsudome M."/>
            <person name="Tachioka M."/>
            <person name="Miyazaki M."/>
            <person name="Uchimura K."/>
            <person name="Tsuda M."/>
            <person name="Takaki Y."/>
            <person name="Deguchi S."/>
        </authorList>
    </citation>
    <scope>NUCLEOTIDE SEQUENCE [LARGE SCALE GENOMIC DNA]</scope>
    <source>
        <strain evidence="1 2">GE09</strain>
    </source>
</reference>
<dbReference type="Proteomes" id="UP001320119">
    <property type="component" value="Chromosome"/>
</dbReference>
<evidence type="ECO:0000313" key="1">
    <source>
        <dbReference type="EMBL" id="BCD96248.1"/>
    </source>
</evidence>
<accession>A0AAN1WEQ7</accession>
<sequence length="197" mass="22154">MSRWFWAGLLLLAVYLKWPQDRIILGPGTLAPAPPKQTAIQTPKPFNKGNYIISPLAEFEITAKVLSRERYWLDKEADLSPIDFALGWQRMSDEDVLQHLSISQGQRWFRWQADQLSIPHAEISTSAANMHLIPADDRIRAALLAVKQGSIITLEGLLVAVNDANTQWQWRSSLTRSDTGAGACEIIWVTDITQHAP</sequence>
<dbReference type="RefSeq" id="WP_236985751.1">
    <property type="nucleotide sequence ID" value="NZ_AP023086.1"/>
</dbReference>
<organism evidence="1 2">
    <name type="scientific">Marinagarivorans cellulosilyticus</name>
    <dbReference type="NCBI Taxonomy" id="2721545"/>
    <lineage>
        <taxon>Bacteria</taxon>
        <taxon>Pseudomonadati</taxon>
        <taxon>Pseudomonadota</taxon>
        <taxon>Gammaproteobacteria</taxon>
        <taxon>Cellvibrionales</taxon>
        <taxon>Cellvibrionaceae</taxon>
        <taxon>Marinagarivorans</taxon>
    </lineage>
</organism>
<name>A0AAN1WEQ7_9GAMM</name>
<proteinExistence type="predicted"/>
<dbReference type="KEGG" id="marq:MARGE09_P0447"/>
<protein>
    <submittedName>
        <fullName evidence="1">Uncharacterized protein</fullName>
    </submittedName>
</protein>